<dbReference type="SUPFAM" id="SSF55620">
    <property type="entry name" value="Tetrahydrobiopterin biosynthesis enzymes-like"/>
    <property type="match status" value="1"/>
</dbReference>
<dbReference type="GO" id="GO:0005737">
    <property type="term" value="C:cytoplasm"/>
    <property type="evidence" value="ECO:0007669"/>
    <property type="project" value="TreeGrafter"/>
</dbReference>
<dbReference type="InterPro" id="IPR043133">
    <property type="entry name" value="GTP-CH-I_C/QueF"/>
</dbReference>
<evidence type="ECO:0000256" key="1">
    <source>
        <dbReference type="ARBA" id="ARBA00001353"/>
    </source>
</evidence>
<comment type="pathway">
    <text evidence="2">Cofactor biosynthesis; tetrahydrofolate biosynthesis; 2-amino-4-hydroxy-6-hydroxymethyl-7,8-dihydropteridine diphosphate from 7,8-dihydroneopterin triphosphate: step 3/4.</text>
</comment>
<comment type="catalytic activity">
    <reaction evidence="1">
        <text>7,8-dihydroneopterin = 6-hydroxymethyl-7,8-dihydropterin + glycolaldehyde</text>
        <dbReference type="Rhea" id="RHEA:10540"/>
        <dbReference type="ChEBI" id="CHEBI:17001"/>
        <dbReference type="ChEBI" id="CHEBI:17071"/>
        <dbReference type="ChEBI" id="CHEBI:44841"/>
        <dbReference type="EC" id="4.1.2.25"/>
    </reaction>
</comment>
<evidence type="ECO:0000256" key="3">
    <source>
        <dbReference type="ARBA" id="ARBA00005708"/>
    </source>
</evidence>
<dbReference type="PANTHER" id="PTHR42844">
    <property type="entry name" value="DIHYDRONEOPTERIN ALDOLASE 1-RELATED"/>
    <property type="match status" value="1"/>
</dbReference>
<comment type="similarity">
    <text evidence="3">Belongs to the DHNA family.</text>
</comment>
<dbReference type="Gene3D" id="3.30.1130.10">
    <property type="match status" value="1"/>
</dbReference>
<dbReference type="GO" id="GO:0004150">
    <property type="term" value="F:dihydroneopterin aldolase activity"/>
    <property type="evidence" value="ECO:0007669"/>
    <property type="project" value="UniProtKB-EC"/>
</dbReference>
<keyword evidence="6" id="KW-0456">Lyase</keyword>
<organism evidence="9 10">
    <name type="scientific">Aliiruegeria haliotis</name>
    <dbReference type="NCBI Taxonomy" id="1280846"/>
    <lineage>
        <taxon>Bacteria</taxon>
        <taxon>Pseudomonadati</taxon>
        <taxon>Pseudomonadota</taxon>
        <taxon>Alphaproteobacteria</taxon>
        <taxon>Rhodobacterales</taxon>
        <taxon>Roseobacteraceae</taxon>
        <taxon>Aliiruegeria</taxon>
    </lineage>
</organism>
<dbReference type="OrthoDB" id="7678026at2"/>
<gene>
    <name evidence="9" type="ORF">CLV78_102203</name>
</gene>
<dbReference type="AlphaFoldDB" id="A0A2T0RUZ7"/>
<dbReference type="SMART" id="SM00905">
    <property type="entry name" value="FolB"/>
    <property type="match status" value="1"/>
</dbReference>
<evidence type="ECO:0000256" key="5">
    <source>
        <dbReference type="ARBA" id="ARBA00022909"/>
    </source>
</evidence>
<accession>A0A2T0RUZ7</accession>
<evidence type="ECO:0000256" key="6">
    <source>
        <dbReference type="ARBA" id="ARBA00023239"/>
    </source>
</evidence>
<dbReference type="Proteomes" id="UP000239480">
    <property type="component" value="Unassembled WGS sequence"/>
</dbReference>
<sequence length="304" mass="33219">MTRDLPLAFAHPEDRAAATAPKGAPRDRIALRDYVREVEIGAFQEERGVTQRLRFNVVVEVGRASAPLADDVDRILSYDAITEAVEGALSEERLALLETLAERIAETLLLEPRARRVFVRIDKLDRGPFALGVEIERTRDTARVAEPVAEEQTRPLVVHLSNMAIADARLATWLDALEALERPVVLTVGLPETSIPVAGAPLPQRRIDLLALEQNAWVLAARDVRCIVVDSRTEITHAITSGRIVVWAPSKVVLDTVDRPEVDPRDAAALSAWFAGTLDAERLLGLGADVPGGTHLALADKLML</sequence>
<dbReference type="EMBL" id="PVTD01000002">
    <property type="protein sequence ID" value="PRY25026.1"/>
    <property type="molecule type" value="Genomic_DNA"/>
</dbReference>
<dbReference type="PANTHER" id="PTHR42844:SF1">
    <property type="entry name" value="DIHYDRONEOPTERIN ALDOLASE 1-RELATED"/>
    <property type="match status" value="1"/>
</dbReference>
<dbReference type="InterPro" id="IPR006156">
    <property type="entry name" value="Dihydroneopterin_aldolase"/>
</dbReference>
<evidence type="ECO:0000259" key="8">
    <source>
        <dbReference type="SMART" id="SM00905"/>
    </source>
</evidence>
<dbReference type="InterPro" id="IPR006157">
    <property type="entry name" value="FolB_dom"/>
</dbReference>
<reference evidence="9 10" key="1">
    <citation type="submission" date="2018-03" db="EMBL/GenBank/DDBJ databases">
        <title>Genomic Encyclopedia of Archaeal and Bacterial Type Strains, Phase II (KMG-II): from individual species to whole genera.</title>
        <authorList>
            <person name="Goeker M."/>
        </authorList>
    </citation>
    <scope>NUCLEOTIDE SEQUENCE [LARGE SCALE GENOMIC DNA]</scope>
    <source>
        <strain evidence="9 10">DSM 29328</strain>
    </source>
</reference>
<evidence type="ECO:0000313" key="10">
    <source>
        <dbReference type="Proteomes" id="UP000239480"/>
    </source>
</evidence>
<dbReference type="RefSeq" id="WP_106203964.1">
    <property type="nucleotide sequence ID" value="NZ_PVTD01000002.1"/>
</dbReference>
<keyword evidence="5" id="KW-0289">Folate biosynthesis</keyword>
<feature type="domain" description="Dihydroneopterin aldolase/epimerase" evidence="8">
    <location>
        <begin position="29"/>
        <end position="137"/>
    </location>
</feature>
<evidence type="ECO:0000313" key="9">
    <source>
        <dbReference type="EMBL" id="PRY25026.1"/>
    </source>
</evidence>
<protein>
    <recommendedName>
        <fullName evidence="4">dihydroneopterin aldolase</fullName>
        <ecNumber evidence="4">4.1.2.25</ecNumber>
    </recommendedName>
    <alternativeName>
        <fullName evidence="7">7,8-dihydroneopterin aldolase</fullName>
    </alternativeName>
</protein>
<dbReference type="GO" id="GO:0046656">
    <property type="term" value="P:folic acid biosynthetic process"/>
    <property type="evidence" value="ECO:0007669"/>
    <property type="project" value="UniProtKB-KW"/>
</dbReference>
<proteinExistence type="inferred from homology"/>
<keyword evidence="10" id="KW-1185">Reference proteome</keyword>
<dbReference type="EC" id="4.1.2.25" evidence="4"/>
<evidence type="ECO:0000256" key="2">
    <source>
        <dbReference type="ARBA" id="ARBA00005013"/>
    </source>
</evidence>
<dbReference type="Pfam" id="PF02152">
    <property type="entry name" value="FolB"/>
    <property type="match status" value="1"/>
</dbReference>
<evidence type="ECO:0000256" key="7">
    <source>
        <dbReference type="ARBA" id="ARBA00032903"/>
    </source>
</evidence>
<comment type="caution">
    <text evidence="9">The sequence shown here is derived from an EMBL/GenBank/DDBJ whole genome shotgun (WGS) entry which is preliminary data.</text>
</comment>
<name>A0A2T0RUZ7_9RHOB</name>
<evidence type="ECO:0000256" key="4">
    <source>
        <dbReference type="ARBA" id="ARBA00013043"/>
    </source>
</evidence>